<organism evidence="3 4">
    <name type="scientific">Chitinophaga horti</name>
    <dbReference type="NCBI Taxonomy" id="2920382"/>
    <lineage>
        <taxon>Bacteria</taxon>
        <taxon>Pseudomonadati</taxon>
        <taxon>Bacteroidota</taxon>
        <taxon>Chitinophagia</taxon>
        <taxon>Chitinophagales</taxon>
        <taxon>Chitinophagaceae</taxon>
        <taxon>Chitinophaga</taxon>
    </lineage>
</organism>
<keyword evidence="1" id="KW-0732">Signal</keyword>
<gene>
    <name evidence="3" type="ORF">MKQ68_21335</name>
</gene>
<dbReference type="RefSeq" id="WP_264280864.1">
    <property type="nucleotide sequence ID" value="NZ_CP107006.1"/>
</dbReference>
<feature type="chain" id="PRO_5045111131" evidence="1">
    <location>
        <begin position="23"/>
        <end position="563"/>
    </location>
</feature>
<evidence type="ECO:0000256" key="1">
    <source>
        <dbReference type="SAM" id="SignalP"/>
    </source>
</evidence>
<feature type="domain" description="DUF5018" evidence="2">
    <location>
        <begin position="13"/>
        <end position="361"/>
    </location>
</feature>
<dbReference type="EMBL" id="CP107006">
    <property type="protein sequence ID" value="UYQ92629.1"/>
    <property type="molecule type" value="Genomic_DNA"/>
</dbReference>
<evidence type="ECO:0000259" key="2">
    <source>
        <dbReference type="Pfam" id="PF16410"/>
    </source>
</evidence>
<protein>
    <submittedName>
        <fullName evidence="3">DUF5018 domain-containing protein</fullName>
    </submittedName>
</protein>
<reference evidence="3" key="1">
    <citation type="submission" date="2022-10" db="EMBL/GenBank/DDBJ databases">
        <title>Chitinophaga sp. nov., isolated from soil.</title>
        <authorList>
            <person name="Jeon C.O."/>
        </authorList>
    </citation>
    <scope>NUCLEOTIDE SEQUENCE</scope>
    <source>
        <strain evidence="3">R8</strain>
    </source>
</reference>
<keyword evidence="4" id="KW-1185">Reference proteome</keyword>
<feature type="signal peptide" evidence="1">
    <location>
        <begin position="1"/>
        <end position="22"/>
    </location>
</feature>
<dbReference type="Pfam" id="PF16410">
    <property type="entry name" value="DUF5018"/>
    <property type="match status" value="1"/>
</dbReference>
<dbReference type="PROSITE" id="PS51257">
    <property type="entry name" value="PROKAR_LIPOPROTEIN"/>
    <property type="match status" value="1"/>
</dbReference>
<sequence length="563" mass="61094">MRNIFSTIILTTFTAAMFSGCAKPDAVTPKDANELSDIYGTKTSQGRDRLFEARYSTAKDTIYFDIPYFYPADSDEETDLTQIILRGTIPTDARLMPSLGTTMDLSKPFDLVVTSGTGLKKKYVVVGKKVGDNVLRKAVLTFTADGVQQQLEGVVQPNNDVIFYVVPGVDVSGATISYEINPHSNASIATGAAVNLAAGTQAFTITGVDGVARTYTLKAQEPVKQPYGIGITRKLFSKTAAELGFVTHNDVAIAVSGDYLVLCRRLSSGSNYRVYNRFTGAYLQDMHYPFGTQISFQIAEDNKGRILAASWAPKNAKFILYKYNNPMDASPVKLLEWTNNNPAGITLDGGVGRRVNIYGDLNGDAVIMAPAGQSTTILRWRIAGGVLVNQNPEVLIYQSITGAAHLGYYAEAQPVSATANANYFINYQFEIGYVNGATQSRLAGFVNDAQIFGSYHMPTNYTTFNNANYLAILKYTSGVGANNIARLSLFDVTNTSLLGTAFNSVVYPSFNVFVSAEELRGDTNPNGTGDVAIGFTENGERMQIYTLLTNAGLMGHEFTNYAK</sequence>
<dbReference type="Proteomes" id="UP001162741">
    <property type="component" value="Chromosome"/>
</dbReference>
<evidence type="ECO:0000313" key="3">
    <source>
        <dbReference type="EMBL" id="UYQ92629.1"/>
    </source>
</evidence>
<proteinExistence type="predicted"/>
<accession>A0ABY6IZ00</accession>
<name>A0ABY6IZ00_9BACT</name>
<dbReference type="InterPro" id="IPR032186">
    <property type="entry name" value="DUF5018"/>
</dbReference>
<evidence type="ECO:0000313" key="4">
    <source>
        <dbReference type="Proteomes" id="UP001162741"/>
    </source>
</evidence>